<dbReference type="EMBL" id="CP009043">
    <property type="protein sequence ID" value="AII14528.1"/>
    <property type="molecule type" value="Genomic_DNA"/>
</dbReference>
<dbReference type="GO" id="GO:0016209">
    <property type="term" value="F:antioxidant activity"/>
    <property type="evidence" value="ECO:0007669"/>
    <property type="project" value="InterPro"/>
</dbReference>
<proteinExistence type="predicted"/>
<dbReference type="OrthoDB" id="5356727at2"/>
<dbReference type="GO" id="GO:0016491">
    <property type="term" value="F:oxidoreductase activity"/>
    <property type="evidence" value="ECO:0007669"/>
    <property type="project" value="InterPro"/>
</dbReference>
<organism evidence="2 3">
    <name type="scientific">Campylobacter iguaniorum</name>
    <dbReference type="NCBI Taxonomy" id="1244531"/>
    <lineage>
        <taxon>Bacteria</taxon>
        <taxon>Pseudomonadati</taxon>
        <taxon>Campylobacterota</taxon>
        <taxon>Epsilonproteobacteria</taxon>
        <taxon>Campylobacterales</taxon>
        <taxon>Campylobacteraceae</taxon>
        <taxon>Campylobacter</taxon>
    </lineage>
</organism>
<dbReference type="Proteomes" id="UP000028486">
    <property type="component" value="Chromosome"/>
</dbReference>
<dbReference type="CDD" id="cd02966">
    <property type="entry name" value="TlpA_like_family"/>
    <property type="match status" value="1"/>
</dbReference>
<dbReference type="PANTHER" id="PTHR42852">
    <property type="entry name" value="THIOL:DISULFIDE INTERCHANGE PROTEIN DSBE"/>
    <property type="match status" value="1"/>
</dbReference>
<protein>
    <submittedName>
        <fullName evidence="2">Protein disulfide reductase, TlpA family</fullName>
    </submittedName>
</protein>
<evidence type="ECO:0000313" key="2">
    <source>
        <dbReference type="EMBL" id="AII14528.1"/>
    </source>
</evidence>
<evidence type="ECO:0000313" key="3">
    <source>
        <dbReference type="Proteomes" id="UP000028486"/>
    </source>
</evidence>
<keyword evidence="3" id="KW-1185">Reference proteome</keyword>
<dbReference type="SUPFAM" id="SSF52833">
    <property type="entry name" value="Thioredoxin-like"/>
    <property type="match status" value="1"/>
</dbReference>
<dbReference type="KEGG" id="caj:CIG1485E_0673"/>
<dbReference type="HOGENOM" id="CLU_042529_17_0_7"/>
<dbReference type="AlphaFoldDB" id="A0A076F9Z4"/>
<gene>
    <name evidence="2" type="ORF">CIG1485E_0673</name>
</gene>
<feature type="domain" description="Thioredoxin" evidence="1">
    <location>
        <begin position="1"/>
        <end position="165"/>
    </location>
</feature>
<dbReference type="InterPro" id="IPR036249">
    <property type="entry name" value="Thioredoxin-like_sf"/>
</dbReference>
<dbReference type="InterPro" id="IPR000866">
    <property type="entry name" value="AhpC/TSA"/>
</dbReference>
<dbReference type="PROSITE" id="PS51352">
    <property type="entry name" value="THIOREDOXIN_2"/>
    <property type="match status" value="1"/>
</dbReference>
<name>A0A076F9Z4_9BACT</name>
<sequence>MKNLIILAIFGLFLASCGDGSRHHMSLNDKNGFDTTYNVEQKELKISGWDKPYMLFFFSTMCGACESQVPIINELIKEYGENIKVYGIMGDTKGFDSDIFVLKEKNINFPTTSVPKSVSYLSSVVGGVMGTPVTYVFDKNGRATKQFLGLYPKSAFDSEIKRLLD</sequence>
<dbReference type="RefSeq" id="WP_038453708.1">
    <property type="nucleotide sequence ID" value="NZ_CP009043.1"/>
</dbReference>
<dbReference type="Gene3D" id="3.40.30.10">
    <property type="entry name" value="Glutaredoxin"/>
    <property type="match status" value="1"/>
</dbReference>
<dbReference type="InterPro" id="IPR050553">
    <property type="entry name" value="Thioredoxin_ResA/DsbE_sf"/>
</dbReference>
<accession>A0A076F9Z4</accession>
<reference evidence="3" key="1">
    <citation type="journal article" date="2014" name="Genome Announc.">
        <title>Complete Genome Sequence of Campylobacter iguaniorum Strain 1485ET, Isolated from a Bearded Dragon (Pogona vitticeps).</title>
        <authorList>
            <person name="Gilbert M.J."/>
            <person name="Miller W.G."/>
            <person name="Yee E."/>
            <person name="Kik M."/>
            <person name="Wagenaar J.A."/>
            <person name="Duim B."/>
        </authorList>
    </citation>
    <scope>NUCLEOTIDE SEQUENCE [LARGE SCALE GENOMIC DNA]</scope>
    <source>
        <strain evidence="3">1485E</strain>
    </source>
</reference>
<dbReference type="PROSITE" id="PS51257">
    <property type="entry name" value="PROKAR_LIPOPROTEIN"/>
    <property type="match status" value="1"/>
</dbReference>
<dbReference type="Pfam" id="PF00578">
    <property type="entry name" value="AhpC-TSA"/>
    <property type="match status" value="1"/>
</dbReference>
<dbReference type="STRING" id="1244531.CIG2463D_0673"/>
<dbReference type="eggNOG" id="COG0526">
    <property type="taxonomic scope" value="Bacteria"/>
</dbReference>
<dbReference type="InterPro" id="IPR013766">
    <property type="entry name" value="Thioredoxin_domain"/>
</dbReference>
<evidence type="ECO:0000259" key="1">
    <source>
        <dbReference type="PROSITE" id="PS51352"/>
    </source>
</evidence>